<comment type="caution">
    <text evidence="2">The sequence shown here is derived from an EMBL/GenBank/DDBJ whole genome shotgun (WGS) entry which is preliminary data.</text>
</comment>
<dbReference type="Proteomes" id="UP000641646">
    <property type="component" value="Unassembled WGS sequence"/>
</dbReference>
<gene>
    <name evidence="2" type="ORF">H6G03_29920</name>
</gene>
<accession>A0A926ZJ63</accession>
<protein>
    <submittedName>
        <fullName evidence="2">DUF3598 domain-containing protein</fullName>
    </submittedName>
</protein>
<feature type="domain" description="DUF3598" evidence="1">
    <location>
        <begin position="10"/>
        <end position="146"/>
    </location>
</feature>
<organism evidence="2 3">
    <name type="scientific">Aerosakkonema funiforme FACHB-1375</name>
    <dbReference type="NCBI Taxonomy" id="2949571"/>
    <lineage>
        <taxon>Bacteria</taxon>
        <taxon>Bacillati</taxon>
        <taxon>Cyanobacteriota</taxon>
        <taxon>Cyanophyceae</taxon>
        <taxon>Oscillatoriophycideae</taxon>
        <taxon>Aerosakkonematales</taxon>
        <taxon>Aerosakkonemataceae</taxon>
        <taxon>Aerosakkonema</taxon>
    </lineage>
</organism>
<dbReference type="EMBL" id="JACJPW010000113">
    <property type="protein sequence ID" value="MBD2185243.1"/>
    <property type="molecule type" value="Genomic_DNA"/>
</dbReference>
<keyword evidence="3" id="KW-1185">Reference proteome</keyword>
<proteinExistence type="predicted"/>
<dbReference type="Gene3D" id="2.40.128.20">
    <property type="match status" value="1"/>
</dbReference>
<dbReference type="InterPro" id="IPR022017">
    <property type="entry name" value="BFA1-like_DUF3598"/>
</dbReference>
<name>A0A926ZJ63_9CYAN</name>
<reference evidence="2" key="1">
    <citation type="journal article" date="2015" name="ISME J.">
        <title>Draft Genome Sequence of Streptomyces incarnatus NRRL8089, which Produces the Nucleoside Antibiotic Sinefungin.</title>
        <authorList>
            <person name="Oshima K."/>
            <person name="Hattori M."/>
            <person name="Shimizu H."/>
            <person name="Fukuda K."/>
            <person name="Nemoto M."/>
            <person name="Inagaki K."/>
            <person name="Tamura T."/>
        </authorList>
    </citation>
    <scope>NUCLEOTIDE SEQUENCE</scope>
    <source>
        <strain evidence="2">FACHB-1375</strain>
    </source>
</reference>
<dbReference type="AlphaFoldDB" id="A0A926ZJ63"/>
<dbReference type="SUPFAM" id="SSF50814">
    <property type="entry name" value="Lipocalins"/>
    <property type="match status" value="1"/>
</dbReference>
<evidence type="ECO:0000313" key="3">
    <source>
        <dbReference type="Proteomes" id="UP000641646"/>
    </source>
</evidence>
<dbReference type="Pfam" id="PF12204">
    <property type="entry name" value="DUF3598_N"/>
    <property type="match status" value="1"/>
</dbReference>
<sequence length="149" mass="18141">MSDLRESMPALARHEGDWVGTYTIVDIEGKILDRHKSHLTCLFPADGDYSYYQINRYEWPDGKKEEHKFPGTYRDKKLWFDTERIEGKAWEVDDSTIILWFSYKTIPNAYLYEMIQISQCNNYRSRTWHWFKDDRLFKRTLIQEERMQP</sequence>
<evidence type="ECO:0000313" key="2">
    <source>
        <dbReference type="EMBL" id="MBD2185243.1"/>
    </source>
</evidence>
<dbReference type="RefSeq" id="WP_190473253.1">
    <property type="nucleotide sequence ID" value="NZ_JACJPW010000113.1"/>
</dbReference>
<reference evidence="2" key="2">
    <citation type="submission" date="2020-08" db="EMBL/GenBank/DDBJ databases">
        <authorList>
            <person name="Chen M."/>
            <person name="Teng W."/>
            <person name="Zhao L."/>
            <person name="Hu C."/>
            <person name="Zhou Y."/>
            <person name="Han B."/>
            <person name="Song L."/>
            <person name="Shu W."/>
        </authorList>
    </citation>
    <scope>NUCLEOTIDE SEQUENCE</scope>
    <source>
        <strain evidence="2">FACHB-1375</strain>
    </source>
</reference>
<dbReference type="InterPro" id="IPR012674">
    <property type="entry name" value="Calycin"/>
</dbReference>
<evidence type="ECO:0000259" key="1">
    <source>
        <dbReference type="Pfam" id="PF12204"/>
    </source>
</evidence>